<keyword evidence="6" id="KW-0862">Zinc</keyword>
<dbReference type="AlphaFoldDB" id="A0A8T1N9R0"/>
<protein>
    <submittedName>
        <fullName evidence="8">Uncharacterized protein</fullName>
    </submittedName>
</protein>
<evidence type="ECO:0000256" key="2">
    <source>
        <dbReference type="ARBA" id="ARBA00005860"/>
    </source>
</evidence>
<dbReference type="GO" id="GO:0046872">
    <property type="term" value="F:metal ion binding"/>
    <property type="evidence" value="ECO:0007669"/>
    <property type="project" value="UniProtKB-KW"/>
</dbReference>
<dbReference type="GO" id="GO:0004222">
    <property type="term" value="F:metalloendopeptidase activity"/>
    <property type="evidence" value="ECO:0007669"/>
    <property type="project" value="InterPro"/>
</dbReference>
<comment type="caution">
    <text evidence="8">The sequence shown here is derived from an EMBL/GenBank/DDBJ whole genome shotgun (WGS) entry which is preliminary data.</text>
</comment>
<gene>
    <name evidence="8" type="ORF">CIPAW_15G072700</name>
</gene>
<evidence type="ECO:0000256" key="3">
    <source>
        <dbReference type="ARBA" id="ARBA00022670"/>
    </source>
</evidence>
<dbReference type="EMBL" id="CM031823">
    <property type="protein sequence ID" value="KAG6626742.1"/>
    <property type="molecule type" value="Genomic_DNA"/>
</dbReference>
<name>A0A8T1N9R0_CARIL</name>
<evidence type="ECO:0000256" key="7">
    <source>
        <dbReference type="ARBA" id="ARBA00023049"/>
    </source>
</evidence>
<evidence type="ECO:0000256" key="5">
    <source>
        <dbReference type="ARBA" id="ARBA00022801"/>
    </source>
</evidence>
<dbReference type="GO" id="GO:0016020">
    <property type="term" value="C:membrane"/>
    <property type="evidence" value="ECO:0007669"/>
    <property type="project" value="InterPro"/>
</dbReference>
<proteinExistence type="inferred from homology"/>
<keyword evidence="4" id="KW-0479">Metal-binding</keyword>
<sequence>MPLDHLYLFISYVGSHHWPITVSTYFVAYSDGSCTDTNSARAPDRVLGEVRGRSSRCMASSLVRTGFVRGSMTQGNGCYQHRCINNNSLDVN</sequence>
<keyword evidence="9" id="KW-1185">Reference proteome</keyword>
<keyword evidence="7" id="KW-0482">Metalloprotease</keyword>
<evidence type="ECO:0000313" key="8">
    <source>
        <dbReference type="EMBL" id="KAG6626742.1"/>
    </source>
</evidence>
<dbReference type="InterPro" id="IPR001577">
    <property type="entry name" value="Peptidase_M8"/>
</dbReference>
<dbReference type="Proteomes" id="UP000811609">
    <property type="component" value="Chromosome 15"/>
</dbReference>
<keyword evidence="3" id="KW-0645">Protease</keyword>
<comment type="similarity">
    <text evidence="2">Belongs to the peptidase M8 family.</text>
</comment>
<reference evidence="8" key="1">
    <citation type="submission" date="2020-12" db="EMBL/GenBank/DDBJ databases">
        <title>WGS assembly of Carya illinoinensis cv. Pawnee.</title>
        <authorList>
            <person name="Platts A."/>
            <person name="Shu S."/>
            <person name="Wright S."/>
            <person name="Barry K."/>
            <person name="Edger P."/>
            <person name="Pires J.C."/>
            <person name="Schmutz J."/>
        </authorList>
    </citation>
    <scope>NUCLEOTIDE SEQUENCE</scope>
    <source>
        <tissue evidence="8">Leaf</tissue>
    </source>
</reference>
<evidence type="ECO:0000313" key="9">
    <source>
        <dbReference type="Proteomes" id="UP000811609"/>
    </source>
</evidence>
<comment type="cofactor">
    <cofactor evidence="1">
        <name>Zn(2+)</name>
        <dbReference type="ChEBI" id="CHEBI:29105"/>
    </cofactor>
</comment>
<dbReference type="GO" id="GO:0007155">
    <property type="term" value="P:cell adhesion"/>
    <property type="evidence" value="ECO:0007669"/>
    <property type="project" value="InterPro"/>
</dbReference>
<evidence type="ECO:0000256" key="1">
    <source>
        <dbReference type="ARBA" id="ARBA00001947"/>
    </source>
</evidence>
<evidence type="ECO:0000256" key="6">
    <source>
        <dbReference type="ARBA" id="ARBA00022833"/>
    </source>
</evidence>
<organism evidence="8 9">
    <name type="scientific">Carya illinoinensis</name>
    <name type="common">Pecan</name>
    <dbReference type="NCBI Taxonomy" id="32201"/>
    <lineage>
        <taxon>Eukaryota</taxon>
        <taxon>Viridiplantae</taxon>
        <taxon>Streptophyta</taxon>
        <taxon>Embryophyta</taxon>
        <taxon>Tracheophyta</taxon>
        <taxon>Spermatophyta</taxon>
        <taxon>Magnoliopsida</taxon>
        <taxon>eudicotyledons</taxon>
        <taxon>Gunneridae</taxon>
        <taxon>Pentapetalae</taxon>
        <taxon>rosids</taxon>
        <taxon>fabids</taxon>
        <taxon>Fagales</taxon>
        <taxon>Juglandaceae</taxon>
        <taxon>Carya</taxon>
    </lineage>
</organism>
<evidence type="ECO:0000256" key="4">
    <source>
        <dbReference type="ARBA" id="ARBA00022723"/>
    </source>
</evidence>
<dbReference type="Pfam" id="PF01457">
    <property type="entry name" value="Peptidase_M8"/>
    <property type="match status" value="1"/>
</dbReference>
<dbReference type="GO" id="GO:0006508">
    <property type="term" value="P:proteolysis"/>
    <property type="evidence" value="ECO:0007669"/>
    <property type="project" value="UniProtKB-KW"/>
</dbReference>
<keyword evidence="5" id="KW-0378">Hydrolase</keyword>
<accession>A0A8T1N9R0</accession>